<sequence length="411" mass="48352">MTALLIRYYSADDIIRFSLREDIQFKELLYKRYFNDFLGDLRAGKINRMTAKNFVGLFSFVNDPNLDHVLIYTYEKKQSGVFRSAEKTVADGGLYIPSGSTHYTQKDADEIRRRAGQKDWEAHYAGKYNLREYKYIRTTIKDAIRTVQTSSYYPEKLYYIYFKTLFRTRNYREFLNELFSARFGLLFGNYDDLVYDALASYLRLEEFEKADMLIQTLEKTSIAPPYARVKDAFHAFAEIDDSKLDQESVEELRWYLLHIKLAANKNDEAFRDSLDYYEKTNDPSISSGYCYWSVKLHLAKGKNYTGTDCVDKYTNYYYGVKTSQLIPRRNLFEPCREESLNAVRQVNDDMVLEWYDLLKSEEGKSTADLMFSRNDSKISVYQLNQIAKRMKHRRISIQCRTCCPSILMTGG</sequence>
<accession>A0AAE0TE84</accession>
<gene>
    <name evidence="1" type="ORF">CHS0354_006836</name>
</gene>
<evidence type="ECO:0000313" key="1">
    <source>
        <dbReference type="EMBL" id="KAK3608795.1"/>
    </source>
</evidence>
<keyword evidence="2" id="KW-1185">Reference proteome</keyword>
<organism evidence="1 2">
    <name type="scientific">Potamilus streckersoni</name>
    <dbReference type="NCBI Taxonomy" id="2493646"/>
    <lineage>
        <taxon>Eukaryota</taxon>
        <taxon>Metazoa</taxon>
        <taxon>Spiralia</taxon>
        <taxon>Lophotrochozoa</taxon>
        <taxon>Mollusca</taxon>
        <taxon>Bivalvia</taxon>
        <taxon>Autobranchia</taxon>
        <taxon>Heteroconchia</taxon>
        <taxon>Palaeoheterodonta</taxon>
        <taxon>Unionida</taxon>
        <taxon>Unionoidea</taxon>
        <taxon>Unionidae</taxon>
        <taxon>Ambleminae</taxon>
        <taxon>Lampsilini</taxon>
        <taxon>Potamilus</taxon>
    </lineage>
</organism>
<dbReference type="Proteomes" id="UP001195483">
    <property type="component" value="Unassembled WGS sequence"/>
</dbReference>
<name>A0AAE0TE84_9BIVA</name>
<dbReference type="EMBL" id="JAEAOA010000469">
    <property type="protein sequence ID" value="KAK3608795.1"/>
    <property type="molecule type" value="Genomic_DNA"/>
</dbReference>
<evidence type="ECO:0000313" key="2">
    <source>
        <dbReference type="Proteomes" id="UP001195483"/>
    </source>
</evidence>
<dbReference type="AlphaFoldDB" id="A0AAE0TE84"/>
<reference evidence="1" key="3">
    <citation type="submission" date="2023-05" db="EMBL/GenBank/DDBJ databases">
        <authorList>
            <person name="Smith C.H."/>
        </authorList>
    </citation>
    <scope>NUCLEOTIDE SEQUENCE</scope>
    <source>
        <strain evidence="1">CHS0354</strain>
        <tissue evidence="1">Mantle</tissue>
    </source>
</reference>
<comment type="caution">
    <text evidence="1">The sequence shown here is derived from an EMBL/GenBank/DDBJ whole genome shotgun (WGS) entry which is preliminary data.</text>
</comment>
<reference evidence="1" key="2">
    <citation type="journal article" date="2021" name="Genome Biol. Evol.">
        <title>Developing a high-quality reference genome for a parasitic bivalve with doubly uniparental inheritance (Bivalvia: Unionida).</title>
        <authorList>
            <person name="Smith C.H."/>
        </authorList>
    </citation>
    <scope>NUCLEOTIDE SEQUENCE</scope>
    <source>
        <strain evidence="1">CHS0354</strain>
        <tissue evidence="1">Mantle</tissue>
    </source>
</reference>
<protein>
    <submittedName>
        <fullName evidence="1">Uncharacterized protein</fullName>
    </submittedName>
</protein>
<proteinExistence type="predicted"/>
<reference evidence="1" key="1">
    <citation type="journal article" date="2021" name="Genome Biol. Evol.">
        <title>A High-Quality Reference Genome for a Parasitic Bivalve with Doubly Uniparental Inheritance (Bivalvia: Unionida).</title>
        <authorList>
            <person name="Smith C.H."/>
        </authorList>
    </citation>
    <scope>NUCLEOTIDE SEQUENCE</scope>
    <source>
        <strain evidence="1">CHS0354</strain>
    </source>
</reference>